<name>A0A4Q0XVG0_9BACT</name>
<evidence type="ECO:0000313" key="9">
    <source>
        <dbReference type="Proteomes" id="UP000290191"/>
    </source>
</evidence>
<dbReference type="GO" id="GO:0005886">
    <property type="term" value="C:plasma membrane"/>
    <property type="evidence" value="ECO:0007669"/>
    <property type="project" value="UniProtKB-SubCell"/>
</dbReference>
<proteinExistence type="predicted"/>
<keyword evidence="3 6" id="KW-0812">Transmembrane</keyword>
<comment type="subcellular location">
    <subcellularLocation>
        <location evidence="1">Cell membrane</location>
        <topology evidence="1">Multi-pass membrane protein</topology>
    </subcellularLocation>
</comment>
<feature type="transmembrane region" description="Helical" evidence="6">
    <location>
        <begin position="38"/>
        <end position="59"/>
    </location>
</feature>
<dbReference type="Proteomes" id="UP000290191">
    <property type="component" value="Unassembled WGS sequence"/>
</dbReference>
<dbReference type="Pfam" id="PF06271">
    <property type="entry name" value="RDD"/>
    <property type="match status" value="1"/>
</dbReference>
<evidence type="ECO:0000256" key="1">
    <source>
        <dbReference type="ARBA" id="ARBA00004651"/>
    </source>
</evidence>
<feature type="transmembrane region" description="Helical" evidence="6">
    <location>
        <begin position="71"/>
        <end position="89"/>
    </location>
</feature>
<dbReference type="STRING" id="877500.GCA_000935065_03236"/>
<keyword evidence="5 6" id="KW-0472">Membrane</keyword>
<accession>A0A4Q0XVG0</accession>
<dbReference type="OrthoDB" id="5349007at2"/>
<keyword evidence="2" id="KW-1003">Cell membrane</keyword>
<evidence type="ECO:0000256" key="4">
    <source>
        <dbReference type="ARBA" id="ARBA00022989"/>
    </source>
</evidence>
<comment type="caution">
    <text evidence="8">The sequence shown here is derived from an EMBL/GenBank/DDBJ whole genome shotgun (WGS) entry which is preliminary data.</text>
</comment>
<evidence type="ECO:0000256" key="6">
    <source>
        <dbReference type="SAM" id="Phobius"/>
    </source>
</evidence>
<sequence length="159" mass="18467">MSRWREIKQGHLKEKKTLKEELDKNSLKSAPIVPRIKAFIVDMFMIMMPIMYVTTYLIMDGKEDFQGSSDARWLTALAFGLIIIFFWIVKAQTPGYKAYSLKLLDNKTKNKISLSKAVFRYLIFLISATTIVLAFIPFFRKDRKTLQDILSSSTVIEEK</sequence>
<evidence type="ECO:0000256" key="5">
    <source>
        <dbReference type="ARBA" id="ARBA00023136"/>
    </source>
</evidence>
<organism evidence="8 9">
    <name type="scientific">Halarcobacter anaerophilus</name>
    <dbReference type="NCBI Taxonomy" id="877500"/>
    <lineage>
        <taxon>Bacteria</taxon>
        <taxon>Pseudomonadati</taxon>
        <taxon>Campylobacterota</taxon>
        <taxon>Epsilonproteobacteria</taxon>
        <taxon>Campylobacterales</taxon>
        <taxon>Arcobacteraceae</taxon>
        <taxon>Halarcobacter</taxon>
    </lineage>
</organism>
<feature type="domain" description="RDD" evidence="7">
    <location>
        <begin position="30"/>
        <end position="151"/>
    </location>
</feature>
<keyword evidence="9" id="KW-1185">Reference proteome</keyword>
<protein>
    <recommendedName>
        <fullName evidence="7">RDD domain-containing protein</fullName>
    </recommendedName>
</protein>
<feature type="transmembrane region" description="Helical" evidence="6">
    <location>
        <begin position="118"/>
        <end position="139"/>
    </location>
</feature>
<gene>
    <name evidence="8" type="ORF">CRV06_13350</name>
</gene>
<dbReference type="AlphaFoldDB" id="A0A4Q0XVG0"/>
<keyword evidence="4 6" id="KW-1133">Transmembrane helix</keyword>
<dbReference type="EMBL" id="PDKO01000014">
    <property type="protein sequence ID" value="RXJ61567.1"/>
    <property type="molecule type" value="Genomic_DNA"/>
</dbReference>
<evidence type="ECO:0000256" key="3">
    <source>
        <dbReference type="ARBA" id="ARBA00022692"/>
    </source>
</evidence>
<dbReference type="InterPro" id="IPR010432">
    <property type="entry name" value="RDD"/>
</dbReference>
<evidence type="ECO:0000313" key="8">
    <source>
        <dbReference type="EMBL" id="RXJ61567.1"/>
    </source>
</evidence>
<dbReference type="InterPro" id="IPR051791">
    <property type="entry name" value="Pra-immunoreactive"/>
</dbReference>
<dbReference type="RefSeq" id="WP_129082856.1">
    <property type="nucleotide sequence ID" value="NZ_CP041070.1"/>
</dbReference>
<reference evidence="8 9" key="1">
    <citation type="submission" date="2017-10" db="EMBL/GenBank/DDBJ databases">
        <title>Genomics of the genus Arcobacter.</title>
        <authorList>
            <person name="Perez-Cataluna A."/>
            <person name="Figueras M.J."/>
        </authorList>
    </citation>
    <scope>NUCLEOTIDE SEQUENCE [LARGE SCALE GENOMIC DNA]</scope>
    <source>
        <strain evidence="8 9">DSM 24636</strain>
    </source>
</reference>
<evidence type="ECO:0000259" key="7">
    <source>
        <dbReference type="Pfam" id="PF06271"/>
    </source>
</evidence>
<dbReference type="PANTHER" id="PTHR36115">
    <property type="entry name" value="PROLINE-RICH ANTIGEN HOMOLOG-RELATED"/>
    <property type="match status" value="1"/>
</dbReference>
<evidence type="ECO:0000256" key="2">
    <source>
        <dbReference type="ARBA" id="ARBA00022475"/>
    </source>
</evidence>